<dbReference type="Pfam" id="PF13374">
    <property type="entry name" value="TPR_10"/>
    <property type="match status" value="1"/>
</dbReference>
<dbReference type="PANTHER" id="PTHR19959">
    <property type="entry name" value="KINESIN LIGHT CHAIN"/>
    <property type="match status" value="1"/>
</dbReference>
<dbReference type="InterPro" id="IPR012344">
    <property type="entry name" value="Matrix_HIV/RSV_N"/>
</dbReference>
<name>A0A2U3DS44_PURLI</name>
<dbReference type="InterPro" id="IPR011990">
    <property type="entry name" value="TPR-like_helical_dom_sf"/>
</dbReference>
<dbReference type="PANTHER" id="PTHR19959:SF119">
    <property type="entry name" value="FUNGAL LIPASE-LIKE DOMAIN-CONTAINING PROTEIN"/>
    <property type="match status" value="1"/>
</dbReference>
<dbReference type="Gene3D" id="1.25.40.10">
    <property type="entry name" value="Tetratricopeptide repeat domain"/>
    <property type="match status" value="3"/>
</dbReference>
<feature type="domain" description="CHAT" evidence="1">
    <location>
        <begin position="879"/>
        <end position="1149"/>
    </location>
</feature>
<dbReference type="AlphaFoldDB" id="A0A2U3DS44"/>
<protein>
    <recommendedName>
        <fullName evidence="1">CHAT domain-containing protein</fullName>
    </recommendedName>
</protein>
<evidence type="ECO:0000313" key="2">
    <source>
        <dbReference type="EMBL" id="PWI65081.1"/>
    </source>
</evidence>
<accession>A0A2U3DS44</accession>
<dbReference type="Pfam" id="PF12770">
    <property type="entry name" value="CHAT"/>
    <property type="match status" value="1"/>
</dbReference>
<dbReference type="SUPFAM" id="SSF48452">
    <property type="entry name" value="TPR-like"/>
    <property type="match status" value="1"/>
</dbReference>
<organism evidence="2 3">
    <name type="scientific">Purpureocillium lilacinum</name>
    <name type="common">Paecilomyces lilacinus</name>
    <dbReference type="NCBI Taxonomy" id="33203"/>
    <lineage>
        <taxon>Eukaryota</taxon>
        <taxon>Fungi</taxon>
        <taxon>Dikarya</taxon>
        <taxon>Ascomycota</taxon>
        <taxon>Pezizomycotina</taxon>
        <taxon>Sordariomycetes</taxon>
        <taxon>Hypocreomycetidae</taxon>
        <taxon>Hypocreales</taxon>
        <taxon>Ophiocordycipitaceae</taxon>
        <taxon>Purpureocillium</taxon>
    </lineage>
</organism>
<proteinExistence type="predicted"/>
<dbReference type="InterPro" id="IPR024983">
    <property type="entry name" value="CHAT_dom"/>
</dbReference>
<evidence type="ECO:0000259" key="1">
    <source>
        <dbReference type="Pfam" id="PF12770"/>
    </source>
</evidence>
<dbReference type="EMBL" id="LCWV01000038">
    <property type="protein sequence ID" value="PWI65081.1"/>
    <property type="molecule type" value="Genomic_DNA"/>
</dbReference>
<dbReference type="SUPFAM" id="SSF81901">
    <property type="entry name" value="HCP-like"/>
    <property type="match status" value="1"/>
</dbReference>
<sequence length="1188" mass="132447">MDNADDAQQLNTLGIQLADRFSHTGIVADIEAAIHTFQQAIAAAPRRAERAGYRSNLGNAYRRKFLRIGEMVDFERAIFAFREAIADHPDLTIYLDNLGTLFHDGFSRTGVIRYLDESICIARQAVDGTQDDNSEKARRLDNLGVRLGNRFSRIQVAPYIGEAILAAADIDNIVRAAADIDEAIHVGRQAIIAASTDDNNPARARYFNDLGASLHLRFSYVRVKKDLDEAVRVFQKAINATAIDNPERARYLANLGSSLGDRFTCFGRMPDIDRAIGVSRQAAEITPGGHPERPRRLNNLAVQLGNRAERGYSRIAAMVDLEEAIRVHREAFQATYFGHPDRALYLSNLGLRLGDRFTRTQATADLDEAIRVINLSLYATPYAHPKLWERLNNLGIRLGQRFGRYGEMTDLDRAIAVARKVVGATSGAYLDRARHLNNLGIYLAQRFQRVGATEDIDEAVEAMERAVNATPHSHPERARFLNNLGIAFGERFFRMAVLTDIDKAISAVKEALDATPIKHPARARYFNNLGILYGEKFEKSKEMPHLEEAIRVTRKALEATPAYHELRAGRLNNLGVYLGQRFTCTGKIKDINEAIRVVRTAVNAAPDNHPVRAERLVNLGTRLSDRFRRTRARSDLDEAKNLFYTILHFTGARISLRIEAGHRFITTPNILQDTQAYAIAKATIGLLPLFAPQSLMPADRQHYLSNVVGLSSDAAAIALHAGKGARSAIELLETGRGVIASSLQDMRTELSSLNQSFPSLAHSFVELRNHLDPPASHNLEVAGAALEPSPAERRHNAMAQMTRLLEKIRSKSKFARFLVSATDTQMRKAAAFGPIVIINVSSHRCDALIISSSRFSLRELQITRQDVLTREKNLQSFETLRWLWDNVVGPVLETLGFTETPTSESWSHIRWIPTGPLVRFPLHAAGHHRIHGTESTLDRVVSTYSSSVKTIFLTQPKRHEAKSSQAAVLVAMQETPGEGTLRYATDEVQAVRLVCESMGMPSGECLRNTEEVLSALKTCKVFHFAGHGFTHPRDPLQSQLLLNDWQDHPLTVARLLEVKLSSKLPFMAYLSACGTGRILAQRSLDESIHLTNSFQLAGFRHVVGTLWDVEDRLSVDMARMLYETLRTSGLTDAAVSCGLHHATRSLRQQWFRDQNIELKQSGSRTIALSEGDVQEATPPWVPYVHYGV</sequence>
<dbReference type="Gene3D" id="1.10.150.90">
    <property type="entry name" value="Immunodeficiency lentiviruses, gag gene matrix protein p17"/>
    <property type="match status" value="1"/>
</dbReference>
<dbReference type="Proteomes" id="UP000245956">
    <property type="component" value="Unassembled WGS sequence"/>
</dbReference>
<reference evidence="2 3" key="1">
    <citation type="journal article" date="2016" name="Front. Microbiol.">
        <title>Genome and transcriptome sequences reveal the specific parasitism of the nematophagous Purpureocillium lilacinum 36-1.</title>
        <authorList>
            <person name="Xie J."/>
            <person name="Li S."/>
            <person name="Mo C."/>
            <person name="Xiao X."/>
            <person name="Peng D."/>
            <person name="Wang G."/>
            <person name="Xiao Y."/>
        </authorList>
    </citation>
    <scope>NUCLEOTIDE SEQUENCE [LARGE SCALE GENOMIC DNA]</scope>
    <source>
        <strain evidence="2 3">36-1</strain>
    </source>
</reference>
<comment type="caution">
    <text evidence="2">The sequence shown here is derived from an EMBL/GenBank/DDBJ whole genome shotgun (WGS) entry which is preliminary data.</text>
</comment>
<gene>
    <name evidence="2" type="ORF">PCL_07380</name>
</gene>
<evidence type="ECO:0000313" key="3">
    <source>
        <dbReference type="Proteomes" id="UP000245956"/>
    </source>
</evidence>